<dbReference type="Proteomes" id="UP000177555">
    <property type="component" value="Unassembled WGS sequence"/>
</dbReference>
<dbReference type="CDD" id="cd05403">
    <property type="entry name" value="NT_KNTase_like"/>
    <property type="match status" value="1"/>
</dbReference>
<proteinExistence type="predicted"/>
<dbReference type="EMBL" id="MFCP01000027">
    <property type="protein sequence ID" value="OGE27882.1"/>
    <property type="molecule type" value="Genomic_DNA"/>
</dbReference>
<comment type="caution">
    <text evidence="1">The sequence shown here is derived from an EMBL/GenBank/DDBJ whole genome shotgun (WGS) entry which is preliminary data.</text>
</comment>
<dbReference type="Gene3D" id="3.30.460.10">
    <property type="entry name" value="Beta Polymerase, domain 2"/>
    <property type="match status" value="1"/>
</dbReference>
<dbReference type="AlphaFoldDB" id="A0A1F5JGZ6"/>
<accession>A0A1F5JGZ6</accession>
<sequence length="136" mass="15571">MDANQFITEFTKWVREQKEIWAVLLVGSYARDSAKPDSDIDLVVITDEPEIYLDNDLWIKGFGEVKEIIKEDYKAVQVRRVFYGNGLEVEYGITTPDWAKVDPVDPGTERVIKDGAKILLDKNGILELLIKNLNKL</sequence>
<dbReference type="SUPFAM" id="SSF81301">
    <property type="entry name" value="Nucleotidyltransferase"/>
    <property type="match status" value="1"/>
</dbReference>
<evidence type="ECO:0000313" key="1">
    <source>
        <dbReference type="EMBL" id="OGE27882.1"/>
    </source>
</evidence>
<reference evidence="1 2" key="1">
    <citation type="journal article" date="2016" name="Nat. Commun.">
        <title>Thousands of microbial genomes shed light on interconnected biogeochemical processes in an aquifer system.</title>
        <authorList>
            <person name="Anantharaman K."/>
            <person name="Brown C.T."/>
            <person name="Hug L.A."/>
            <person name="Sharon I."/>
            <person name="Castelle C.J."/>
            <person name="Probst A.J."/>
            <person name="Thomas B.C."/>
            <person name="Singh A."/>
            <person name="Wilkins M.J."/>
            <person name="Karaoz U."/>
            <person name="Brodie E.L."/>
            <person name="Williams K.H."/>
            <person name="Hubbard S.S."/>
            <person name="Banfield J.F."/>
        </authorList>
    </citation>
    <scope>NUCLEOTIDE SEQUENCE [LARGE SCALE GENOMIC DNA]</scope>
</reference>
<protein>
    <recommendedName>
        <fullName evidence="3">Polymerase nucleotidyl transferase domain-containing protein</fullName>
    </recommendedName>
</protein>
<organism evidence="1 2">
    <name type="scientific">Candidatus Daviesbacteria bacterium RIFCSPHIGHO2_01_FULL_40_11</name>
    <dbReference type="NCBI Taxonomy" id="1797762"/>
    <lineage>
        <taxon>Bacteria</taxon>
        <taxon>Candidatus Daviesiibacteriota</taxon>
    </lineage>
</organism>
<dbReference type="InterPro" id="IPR007530">
    <property type="entry name" value="Aminoglycoside_adenylylTfrase"/>
</dbReference>
<evidence type="ECO:0008006" key="3">
    <source>
        <dbReference type="Google" id="ProtNLM"/>
    </source>
</evidence>
<evidence type="ECO:0000313" key="2">
    <source>
        <dbReference type="Proteomes" id="UP000177555"/>
    </source>
</evidence>
<gene>
    <name evidence="1" type="ORF">A2867_02315</name>
</gene>
<dbReference type="InterPro" id="IPR043519">
    <property type="entry name" value="NT_sf"/>
</dbReference>
<dbReference type="Pfam" id="PF04439">
    <property type="entry name" value="Adenyl_transf"/>
    <property type="match status" value="1"/>
</dbReference>
<name>A0A1F5JGZ6_9BACT</name>